<evidence type="ECO:0000313" key="4">
    <source>
        <dbReference type="Proteomes" id="UP000284178"/>
    </source>
</evidence>
<evidence type="ECO:0000313" key="3">
    <source>
        <dbReference type="EMBL" id="RGR74715.1"/>
    </source>
</evidence>
<reference evidence="3 4" key="1">
    <citation type="submission" date="2018-08" db="EMBL/GenBank/DDBJ databases">
        <title>A genome reference for cultivated species of the human gut microbiota.</title>
        <authorList>
            <person name="Zou Y."/>
            <person name="Xue W."/>
            <person name="Luo G."/>
        </authorList>
    </citation>
    <scope>NUCLEOTIDE SEQUENCE [LARGE SCALE GENOMIC DNA]</scope>
    <source>
        <strain evidence="3 4">AF24-29</strain>
    </source>
</reference>
<sequence>MNTNKTMVMAINFPFCLQEENLAHPFQILGDSQTKLDYMEALSREIHSAADDFQDVAFTAVKFAGCPTIMNADKLGMLLHQIRQEYRLADFCEVSIETLPNTVCVPLLSGLSQGQPTRFQLRVHSLQPRELLTLKVPFTLPDVQNAVLFLDKFRVNNVSMVLDLGIPGQTFVSLKRTLRSCLEMEPDHLMLQPYLGPKGQADQKLQRRMLLATDEYLKEQGWIAYAPGLYCKKECRDQFLSQLWLQGEVVGFGLDAYSCFDGYQYRNTRNLETYIKEAENCQQLIENPQSLSSEEMAMRKLRGQLLLDQQAAAEGYTENIQSEIDSFIHQECLINREGKLSLTAEGLGAFWFSLLNDAYY</sequence>
<organism evidence="3 4">
    <name type="scientific">Holdemania filiformis</name>
    <dbReference type="NCBI Taxonomy" id="61171"/>
    <lineage>
        <taxon>Bacteria</taxon>
        <taxon>Bacillati</taxon>
        <taxon>Bacillota</taxon>
        <taxon>Erysipelotrichia</taxon>
        <taxon>Erysipelotrichales</taxon>
        <taxon>Erysipelotrichaceae</taxon>
        <taxon>Holdemania</taxon>
    </lineage>
</organism>
<dbReference type="RefSeq" id="WP_117894800.1">
    <property type="nucleotide sequence ID" value="NZ_CABJCV010000008.1"/>
</dbReference>
<dbReference type="Proteomes" id="UP000284178">
    <property type="component" value="Unassembled WGS sequence"/>
</dbReference>
<comment type="caution">
    <text evidence="3">The sequence shown here is derived from an EMBL/GenBank/DDBJ whole genome shotgun (WGS) entry which is preliminary data.</text>
</comment>
<dbReference type="InterPro" id="IPR034505">
    <property type="entry name" value="Coproporphyrinogen-III_oxidase"/>
</dbReference>
<dbReference type="GO" id="GO:0051539">
    <property type="term" value="F:4 iron, 4 sulfur cluster binding"/>
    <property type="evidence" value="ECO:0007669"/>
    <property type="project" value="TreeGrafter"/>
</dbReference>
<feature type="domain" description="Elp3/MiaA/NifB-like radical SAM core" evidence="2">
    <location>
        <begin position="5"/>
        <end position="218"/>
    </location>
</feature>
<dbReference type="EMBL" id="QRUP01000008">
    <property type="protein sequence ID" value="RGR74715.1"/>
    <property type="molecule type" value="Genomic_DNA"/>
</dbReference>
<dbReference type="PANTHER" id="PTHR13932">
    <property type="entry name" value="COPROPORPHYRINIGEN III OXIDASE"/>
    <property type="match status" value="1"/>
</dbReference>
<dbReference type="InterPro" id="IPR058240">
    <property type="entry name" value="rSAM_sf"/>
</dbReference>
<evidence type="ECO:0000259" key="2">
    <source>
        <dbReference type="SMART" id="SM00729"/>
    </source>
</evidence>
<accession>A0A412G2M9</accession>
<dbReference type="GeneID" id="83015348"/>
<dbReference type="PANTHER" id="PTHR13932:SF5">
    <property type="entry name" value="RADICAL S-ADENOSYL METHIONINE DOMAIN-CONTAINING PROTEIN 1, MITOCHONDRIAL"/>
    <property type="match status" value="1"/>
</dbReference>
<dbReference type="AlphaFoldDB" id="A0A412G2M9"/>
<evidence type="ECO:0000256" key="1">
    <source>
        <dbReference type="ARBA" id="ARBA00017228"/>
    </source>
</evidence>
<dbReference type="InterPro" id="IPR006638">
    <property type="entry name" value="Elp3/MiaA/NifB-like_rSAM"/>
</dbReference>
<gene>
    <name evidence="3" type="ORF">DWY25_08005</name>
</gene>
<protein>
    <recommendedName>
        <fullName evidence="1">Heme chaperone HemW</fullName>
    </recommendedName>
</protein>
<dbReference type="SUPFAM" id="SSF102114">
    <property type="entry name" value="Radical SAM enzymes"/>
    <property type="match status" value="1"/>
</dbReference>
<dbReference type="GO" id="GO:0003824">
    <property type="term" value="F:catalytic activity"/>
    <property type="evidence" value="ECO:0007669"/>
    <property type="project" value="InterPro"/>
</dbReference>
<dbReference type="SMART" id="SM00729">
    <property type="entry name" value="Elp3"/>
    <property type="match status" value="1"/>
</dbReference>
<name>A0A412G2M9_9FIRM</name>
<dbReference type="GO" id="GO:0006779">
    <property type="term" value="P:porphyrin-containing compound biosynthetic process"/>
    <property type="evidence" value="ECO:0007669"/>
    <property type="project" value="TreeGrafter"/>
</dbReference>
<keyword evidence="4" id="KW-1185">Reference proteome</keyword>
<dbReference type="GO" id="GO:0005737">
    <property type="term" value="C:cytoplasm"/>
    <property type="evidence" value="ECO:0007669"/>
    <property type="project" value="TreeGrafter"/>
</dbReference>
<proteinExistence type="predicted"/>